<gene>
    <name evidence="2" type="ORF">F6X95_03605</name>
</gene>
<evidence type="ECO:0000256" key="1">
    <source>
        <dbReference type="SAM" id="Phobius"/>
    </source>
</evidence>
<comment type="caution">
    <text evidence="2">The sequence shown here is derived from an EMBL/GenBank/DDBJ whole genome shotgun (WGS) entry which is preliminary data.</text>
</comment>
<protein>
    <submittedName>
        <fullName evidence="2">Uncharacterized protein</fullName>
    </submittedName>
</protein>
<dbReference type="AlphaFoldDB" id="A0A5N0YW70"/>
<organism evidence="2 3">
    <name type="scientific">Enterococcus durans</name>
    <dbReference type="NCBI Taxonomy" id="53345"/>
    <lineage>
        <taxon>Bacteria</taxon>
        <taxon>Bacillati</taxon>
        <taxon>Bacillota</taxon>
        <taxon>Bacilli</taxon>
        <taxon>Lactobacillales</taxon>
        <taxon>Enterococcaceae</taxon>
        <taxon>Enterococcus</taxon>
    </lineage>
</organism>
<keyword evidence="1" id="KW-0812">Transmembrane</keyword>
<dbReference type="EMBL" id="VYUT01000004">
    <property type="protein sequence ID" value="KAA9207055.1"/>
    <property type="molecule type" value="Genomic_DNA"/>
</dbReference>
<name>A0A5N0YW70_9ENTE</name>
<dbReference type="Proteomes" id="UP000326078">
    <property type="component" value="Unassembled WGS sequence"/>
</dbReference>
<evidence type="ECO:0000313" key="2">
    <source>
        <dbReference type="EMBL" id="KAA9207055.1"/>
    </source>
</evidence>
<sequence>MEIKTAKIRTFSPLSLYNFYKIVLLIKSALIKENKRKVKKKQKFLLHLFLYSLQWLWEVFQKVKKSLWGFLKSKSSRGR</sequence>
<keyword evidence="1" id="KW-0472">Membrane</keyword>
<reference evidence="2 3" key="1">
    <citation type="submission" date="2019-09" db="EMBL/GenBank/DDBJ databases">
        <title>Vancomyinc resistant enterococci isolated from farm animals in Switzerland.</title>
        <authorList>
            <person name="Stevens M.J.A."/>
            <person name="Stephan R."/>
            <person name="Morach M."/>
            <person name="Nuesch-Inderbinen M."/>
        </authorList>
    </citation>
    <scope>NUCLEOTIDE SEQUENCE [LARGE SCALE GENOMIC DNA]</scope>
    <source>
        <strain evidence="2 3">GH27</strain>
    </source>
</reference>
<keyword evidence="1" id="KW-1133">Transmembrane helix</keyword>
<feature type="transmembrane region" description="Helical" evidence="1">
    <location>
        <begin position="44"/>
        <end position="60"/>
    </location>
</feature>
<evidence type="ECO:0000313" key="3">
    <source>
        <dbReference type="Proteomes" id="UP000326078"/>
    </source>
</evidence>
<accession>A0A5N0YW70</accession>
<proteinExistence type="predicted"/>